<reference evidence="2 3" key="1">
    <citation type="journal article" date="2011" name="PLoS Genet.">
        <title>Genome sequencing and comparative transcriptomics of the model entomopathogenic fungi Metarhizium anisopliae and M. acridum.</title>
        <authorList>
            <person name="Gao Q."/>
            <person name="Jin K."/>
            <person name="Ying S.H."/>
            <person name="Zhang Y."/>
            <person name="Xiao G."/>
            <person name="Shang Y."/>
            <person name="Duan Z."/>
            <person name="Hu X."/>
            <person name="Xie X.Q."/>
            <person name="Zhou G."/>
            <person name="Peng G."/>
            <person name="Luo Z."/>
            <person name="Huang W."/>
            <person name="Wang B."/>
            <person name="Fang W."/>
            <person name="Wang S."/>
            <person name="Zhong Y."/>
            <person name="Ma L.J."/>
            <person name="St Leger R.J."/>
            <person name="Zhao G.P."/>
            <person name="Pei Y."/>
            <person name="Feng M.G."/>
            <person name="Xia Y."/>
            <person name="Wang C."/>
        </authorList>
    </citation>
    <scope>NUCLEOTIDE SEQUENCE [LARGE SCALE GENOMIC DNA]</scope>
    <source>
        <strain evidence="2 3">CQMa 102</strain>
    </source>
</reference>
<dbReference type="Proteomes" id="UP000002499">
    <property type="component" value="Unassembled WGS sequence"/>
</dbReference>
<sequence>MPSFGVSLESLSADRPMVMTALALLPVVVPVGYVLYTSWAVYRNTTSISGRLAPRQEAFASETSHPAEPHSLPAEVKNNPSQWVVTYERVVSKPLSSSSLAYRPEEPQLSGPTTQPSRLLQEVSRSMQKAFSRTPQAIIIRGALSEPLNKGSFDRAWIDNLCFKPGDIVNGVYKVSCSTKEQTTGVERVELLIDIPPSYKGPRVRGLILAAIEPASCVRSSYKGPAEERILVVNETWMWRLADEKPTLLESSIGRWFHRLLAGWLILKGVSGVYGRKKEIVETFEMLVRQALNPRQY</sequence>
<dbReference type="AlphaFoldDB" id="E9DVC8"/>
<dbReference type="EMBL" id="GL698476">
    <property type="protein sequence ID" value="EFY92305.1"/>
    <property type="molecule type" value="Genomic_DNA"/>
</dbReference>
<evidence type="ECO:0000256" key="1">
    <source>
        <dbReference type="SAM" id="Phobius"/>
    </source>
</evidence>
<evidence type="ECO:0000313" key="2">
    <source>
        <dbReference type="EMBL" id="EFY92305.1"/>
    </source>
</evidence>
<dbReference type="HOGENOM" id="CLU_080238_0_0_1"/>
<dbReference type="eggNOG" id="ENOG502S87B">
    <property type="taxonomic scope" value="Eukaryota"/>
</dbReference>
<gene>
    <name evidence="2" type="ORF">MAC_01576</name>
</gene>
<organism evidence="3">
    <name type="scientific">Metarhizium acridum (strain CQMa 102)</name>
    <dbReference type="NCBI Taxonomy" id="655827"/>
    <lineage>
        <taxon>Eukaryota</taxon>
        <taxon>Fungi</taxon>
        <taxon>Dikarya</taxon>
        <taxon>Ascomycota</taxon>
        <taxon>Pezizomycotina</taxon>
        <taxon>Sordariomycetes</taxon>
        <taxon>Hypocreomycetidae</taxon>
        <taxon>Hypocreales</taxon>
        <taxon>Clavicipitaceae</taxon>
        <taxon>Metarhizium</taxon>
    </lineage>
</organism>
<evidence type="ECO:0000313" key="3">
    <source>
        <dbReference type="Proteomes" id="UP000002499"/>
    </source>
</evidence>
<name>E9DVC8_METAQ</name>
<dbReference type="OrthoDB" id="5599753at2759"/>
<keyword evidence="1" id="KW-1133">Transmembrane helix</keyword>
<dbReference type="InParanoid" id="E9DVC8"/>
<accession>E9DVC8</accession>
<feature type="transmembrane region" description="Helical" evidence="1">
    <location>
        <begin position="20"/>
        <end position="42"/>
    </location>
</feature>
<proteinExistence type="predicted"/>
<protein>
    <submittedName>
        <fullName evidence="2">Uncharacterized protein</fullName>
    </submittedName>
</protein>
<dbReference type="OMA" id="WCERVEM"/>
<keyword evidence="3" id="KW-1185">Reference proteome</keyword>
<keyword evidence="1" id="KW-0812">Transmembrane</keyword>
<keyword evidence="1" id="KW-0472">Membrane</keyword>